<dbReference type="InterPro" id="IPR044822">
    <property type="entry name" value="Myb_DNA-bind_4"/>
</dbReference>
<feature type="domain" description="Myb-like" evidence="7">
    <location>
        <begin position="493"/>
        <end position="557"/>
    </location>
</feature>
<evidence type="ECO:0000256" key="6">
    <source>
        <dbReference type="SAM" id="MobiDB-lite"/>
    </source>
</evidence>
<dbReference type="AlphaFoldDB" id="A0A9P0GS61"/>
<reference evidence="8" key="1">
    <citation type="submission" date="2022-01" db="EMBL/GenBank/DDBJ databases">
        <authorList>
            <person name="King R."/>
        </authorList>
    </citation>
    <scope>NUCLEOTIDE SEQUENCE</scope>
</reference>
<feature type="compositionally biased region" description="Basic and acidic residues" evidence="6">
    <location>
        <begin position="307"/>
        <end position="317"/>
    </location>
</feature>
<feature type="region of interest" description="Disordered" evidence="6">
    <location>
        <begin position="160"/>
        <end position="179"/>
    </location>
</feature>
<dbReference type="PANTHER" id="PTHR21654:SF84">
    <property type="entry name" value="SI:DKEY-66I24.7"/>
    <property type="match status" value="1"/>
</dbReference>
<dbReference type="InterPro" id="IPR009057">
    <property type="entry name" value="Homeodomain-like_sf"/>
</dbReference>
<dbReference type="EMBL" id="OU896712">
    <property type="protein sequence ID" value="CAH1174124.1"/>
    <property type="molecule type" value="Genomic_DNA"/>
</dbReference>
<evidence type="ECO:0000313" key="9">
    <source>
        <dbReference type="Proteomes" id="UP001153737"/>
    </source>
</evidence>
<dbReference type="SMART" id="SM00717">
    <property type="entry name" value="SANT"/>
    <property type="match status" value="4"/>
</dbReference>
<dbReference type="GO" id="GO:0010468">
    <property type="term" value="P:regulation of gene expression"/>
    <property type="evidence" value="ECO:0007669"/>
    <property type="project" value="UniProtKB-ARBA"/>
</dbReference>
<dbReference type="PANTHER" id="PTHR21654">
    <property type="entry name" value="FI21293P1"/>
    <property type="match status" value="1"/>
</dbReference>
<dbReference type="Gene3D" id="1.10.10.60">
    <property type="entry name" value="Homeodomain-like"/>
    <property type="match status" value="4"/>
</dbReference>
<gene>
    <name evidence="8" type="ORF">PHAECO_LOCUS9816</name>
</gene>
<evidence type="ECO:0000256" key="4">
    <source>
        <dbReference type="ARBA" id="ARBA00023163"/>
    </source>
</evidence>
<keyword evidence="5" id="KW-0539">Nucleus</keyword>
<evidence type="ECO:0000313" key="8">
    <source>
        <dbReference type="EMBL" id="CAH1174124.1"/>
    </source>
</evidence>
<feature type="region of interest" description="Disordered" evidence="6">
    <location>
        <begin position="302"/>
        <end position="351"/>
    </location>
</feature>
<accession>A0A9P0GS61</accession>
<evidence type="ECO:0000256" key="2">
    <source>
        <dbReference type="ARBA" id="ARBA00023015"/>
    </source>
</evidence>
<evidence type="ECO:0000259" key="7">
    <source>
        <dbReference type="PROSITE" id="PS50090"/>
    </source>
</evidence>
<keyword evidence="4" id="KW-0804">Transcription</keyword>
<reference evidence="8" key="2">
    <citation type="submission" date="2022-10" db="EMBL/GenBank/DDBJ databases">
        <authorList>
            <consortium name="ENA_rothamsted_submissions"/>
            <consortium name="culmorum"/>
            <person name="King R."/>
        </authorList>
    </citation>
    <scope>NUCLEOTIDE SEQUENCE</scope>
</reference>
<keyword evidence="3" id="KW-0238">DNA-binding</keyword>
<name>A0A9P0GS61_PHACE</name>
<dbReference type="OrthoDB" id="6742202at2759"/>
<evidence type="ECO:0000256" key="1">
    <source>
        <dbReference type="ARBA" id="ARBA00004123"/>
    </source>
</evidence>
<keyword evidence="9" id="KW-1185">Reference proteome</keyword>
<feature type="compositionally biased region" description="Polar residues" evidence="6">
    <location>
        <begin position="170"/>
        <end position="179"/>
    </location>
</feature>
<dbReference type="Proteomes" id="UP001153737">
    <property type="component" value="Chromosome 6"/>
</dbReference>
<protein>
    <recommendedName>
        <fullName evidence="7">Myb-like domain-containing protein</fullName>
    </recommendedName>
</protein>
<dbReference type="GO" id="GO:0003677">
    <property type="term" value="F:DNA binding"/>
    <property type="evidence" value="ECO:0007669"/>
    <property type="project" value="UniProtKB-KW"/>
</dbReference>
<feature type="domain" description="Myb-like" evidence="7">
    <location>
        <begin position="76"/>
        <end position="133"/>
    </location>
</feature>
<comment type="subcellular location">
    <subcellularLocation>
        <location evidence="1">Nucleus</location>
    </subcellularLocation>
</comment>
<feature type="domain" description="Myb-like" evidence="7">
    <location>
        <begin position="183"/>
        <end position="246"/>
    </location>
</feature>
<dbReference type="InterPro" id="IPR001005">
    <property type="entry name" value="SANT/Myb"/>
</dbReference>
<proteinExistence type="predicted"/>
<dbReference type="SUPFAM" id="SSF46689">
    <property type="entry name" value="Homeodomain-like"/>
    <property type="match status" value="1"/>
</dbReference>
<organism evidence="8 9">
    <name type="scientific">Phaedon cochleariae</name>
    <name type="common">Mustard beetle</name>
    <dbReference type="NCBI Taxonomy" id="80249"/>
    <lineage>
        <taxon>Eukaryota</taxon>
        <taxon>Metazoa</taxon>
        <taxon>Ecdysozoa</taxon>
        <taxon>Arthropoda</taxon>
        <taxon>Hexapoda</taxon>
        <taxon>Insecta</taxon>
        <taxon>Pterygota</taxon>
        <taxon>Neoptera</taxon>
        <taxon>Endopterygota</taxon>
        <taxon>Coleoptera</taxon>
        <taxon>Polyphaga</taxon>
        <taxon>Cucujiformia</taxon>
        <taxon>Chrysomeloidea</taxon>
        <taxon>Chrysomelidae</taxon>
        <taxon>Chrysomelinae</taxon>
        <taxon>Chrysomelini</taxon>
        <taxon>Phaedon</taxon>
    </lineage>
</organism>
<dbReference type="Pfam" id="PF13837">
    <property type="entry name" value="Myb_DNA-bind_4"/>
    <property type="match status" value="4"/>
</dbReference>
<evidence type="ECO:0000256" key="3">
    <source>
        <dbReference type="ARBA" id="ARBA00023125"/>
    </source>
</evidence>
<dbReference type="GO" id="GO:0005634">
    <property type="term" value="C:nucleus"/>
    <property type="evidence" value="ECO:0007669"/>
    <property type="project" value="UniProtKB-SubCell"/>
</dbReference>
<dbReference type="PROSITE" id="PS50090">
    <property type="entry name" value="MYB_LIKE"/>
    <property type="match status" value="3"/>
</dbReference>
<sequence>MELIELFDPAINKLLKVKVPSKIAEKCRKNAEFAQALFEEIQRENIQDGSVLEVATSDMDDDESPSCGTNNLEEFWTKEETLKFFEILKKHRHFLERSTNKDGKIWQIVSNDLASANIKKDANKCKNKWKNAHEAFTAVKDHPGQKYQYFEEVSAIVDDSQKETTESDENPTFSSSRSINKYNSQRDRGIWTNYETLKFMKIYQIFKRIWKTQHDKQYWLAISRELAKYGINKNHKQCEYKWKSLQQNYKNVQSLQKNVRLRRSKQLKFHFLQQMEDLMNNVDLEDPHEEVKFIDTAEEDFQMGKDGSQDSKQFEMEEKMEEAEDEGHKEENNDEAEKEEKEKQTTHLSQHGYWLDHQTSKLIEACKKHKHKFSKLPNKIVWQLISTELVKEGIQKDADKCQKKWSNLKRSYRNNRHSNGNSGRFYFTKEMDEALNVESYQKKIENGGTRTDDSDKGIVERSINSLSDRKSVENGHSKGNVSIDDVYFKWGEKNTAKSVSWSRSETVALINAYREHNKAITNTTDKVIDWKEISTMLNSKDIHKTSTECWEKWSNLYKDYVANKGPTGKGSFAFQAEFDAVFDTKTDTEVGVTHCDQCRCCEKKMADKQKRHMERMSLLKMRLDVEQRKVLAFEKYLDSITS</sequence>
<evidence type="ECO:0000256" key="5">
    <source>
        <dbReference type="ARBA" id="ARBA00023242"/>
    </source>
</evidence>
<keyword evidence="2" id="KW-0805">Transcription regulation</keyword>